<dbReference type="Proteomes" id="UP001459277">
    <property type="component" value="Unassembled WGS sequence"/>
</dbReference>
<dbReference type="InterPro" id="IPR006564">
    <property type="entry name" value="Znf_PMZ"/>
</dbReference>
<dbReference type="PROSITE" id="PS50966">
    <property type="entry name" value="ZF_SWIM"/>
    <property type="match status" value="1"/>
</dbReference>
<sequence>MATDGNKEVYPLRFSIVESEIRETWGWFMACLLTYVMDQTNLCIISDRHHGIQSYFDGTTRGYLQPPLTLHQYCLCHLVSNVNTNFNSVALKNLVWKVATTNQVRKFENTMDCIKNVNRAAYDYLKEIDQEKWTLVHDHGHRYGAMTTNLSECFNGVLKGARSLPITTMVKFTFYKGQVWCKYAYDKFEANQEKAKLYMVRRMSTQYHLYTVDTQSSLLNTGGGAHTHRVSLMDMTCMCGKWEANKIPCSHLIAVCAKHNHDATEYMDHFYHVKEWYHSYEPIFQPLKDRLEWLEPEERRTVMPNPRLI</sequence>
<reference evidence="6 7" key="1">
    <citation type="submission" date="2024-01" db="EMBL/GenBank/DDBJ databases">
        <title>A telomere-to-telomere, gap-free genome of sweet tea (Lithocarpus litseifolius).</title>
        <authorList>
            <person name="Zhou J."/>
        </authorList>
    </citation>
    <scope>NUCLEOTIDE SEQUENCE [LARGE SCALE GENOMIC DNA]</scope>
    <source>
        <strain evidence="6">Zhou-2022a</strain>
        <tissue evidence="6">Leaf</tissue>
    </source>
</reference>
<keyword evidence="1" id="KW-0479">Metal-binding</keyword>
<evidence type="ECO:0000256" key="2">
    <source>
        <dbReference type="ARBA" id="ARBA00022771"/>
    </source>
</evidence>
<evidence type="ECO:0000313" key="7">
    <source>
        <dbReference type="Proteomes" id="UP001459277"/>
    </source>
</evidence>
<dbReference type="AlphaFoldDB" id="A0AAW2BPY7"/>
<comment type="caution">
    <text evidence="6">The sequence shown here is derived from an EMBL/GenBank/DDBJ whole genome shotgun (WGS) entry which is preliminary data.</text>
</comment>
<keyword evidence="7" id="KW-1185">Reference proteome</keyword>
<evidence type="ECO:0000259" key="5">
    <source>
        <dbReference type="PROSITE" id="PS50966"/>
    </source>
</evidence>
<keyword evidence="2 4" id="KW-0863">Zinc-finger</keyword>
<dbReference type="EMBL" id="JAZDWU010000011">
    <property type="protein sequence ID" value="KAK9986984.1"/>
    <property type="molecule type" value="Genomic_DNA"/>
</dbReference>
<evidence type="ECO:0000256" key="4">
    <source>
        <dbReference type="PROSITE-ProRule" id="PRU00325"/>
    </source>
</evidence>
<dbReference type="GO" id="GO:0008270">
    <property type="term" value="F:zinc ion binding"/>
    <property type="evidence" value="ECO:0007669"/>
    <property type="project" value="UniProtKB-KW"/>
</dbReference>
<dbReference type="Pfam" id="PF10551">
    <property type="entry name" value="MULE"/>
    <property type="match status" value="1"/>
</dbReference>
<dbReference type="SMART" id="SM00575">
    <property type="entry name" value="ZnF_PMZ"/>
    <property type="match status" value="1"/>
</dbReference>
<gene>
    <name evidence="6" type="ORF">SO802_031935</name>
</gene>
<evidence type="ECO:0000256" key="3">
    <source>
        <dbReference type="ARBA" id="ARBA00022833"/>
    </source>
</evidence>
<dbReference type="Pfam" id="PF04434">
    <property type="entry name" value="SWIM"/>
    <property type="match status" value="1"/>
</dbReference>
<dbReference type="PANTHER" id="PTHR31973:SF195">
    <property type="entry name" value="MUDR FAMILY TRANSPOSASE"/>
    <property type="match status" value="1"/>
</dbReference>
<dbReference type="InterPro" id="IPR018289">
    <property type="entry name" value="MULE_transposase_dom"/>
</dbReference>
<organism evidence="6 7">
    <name type="scientific">Lithocarpus litseifolius</name>
    <dbReference type="NCBI Taxonomy" id="425828"/>
    <lineage>
        <taxon>Eukaryota</taxon>
        <taxon>Viridiplantae</taxon>
        <taxon>Streptophyta</taxon>
        <taxon>Embryophyta</taxon>
        <taxon>Tracheophyta</taxon>
        <taxon>Spermatophyta</taxon>
        <taxon>Magnoliopsida</taxon>
        <taxon>eudicotyledons</taxon>
        <taxon>Gunneridae</taxon>
        <taxon>Pentapetalae</taxon>
        <taxon>rosids</taxon>
        <taxon>fabids</taxon>
        <taxon>Fagales</taxon>
        <taxon>Fagaceae</taxon>
        <taxon>Lithocarpus</taxon>
    </lineage>
</organism>
<feature type="domain" description="SWIM-type" evidence="5">
    <location>
        <begin position="228"/>
        <end position="260"/>
    </location>
</feature>
<proteinExistence type="predicted"/>
<keyword evidence="3" id="KW-0862">Zinc</keyword>
<accession>A0AAW2BPY7</accession>
<dbReference type="PANTHER" id="PTHR31973">
    <property type="entry name" value="POLYPROTEIN, PUTATIVE-RELATED"/>
    <property type="match status" value="1"/>
</dbReference>
<protein>
    <recommendedName>
        <fullName evidence="5">SWIM-type domain-containing protein</fullName>
    </recommendedName>
</protein>
<evidence type="ECO:0000313" key="6">
    <source>
        <dbReference type="EMBL" id="KAK9986984.1"/>
    </source>
</evidence>
<name>A0AAW2BPY7_9ROSI</name>
<dbReference type="InterPro" id="IPR007527">
    <property type="entry name" value="Znf_SWIM"/>
</dbReference>
<evidence type="ECO:0000256" key="1">
    <source>
        <dbReference type="ARBA" id="ARBA00022723"/>
    </source>
</evidence>